<dbReference type="InterPro" id="IPR011050">
    <property type="entry name" value="Pectin_lyase_fold/virulence"/>
</dbReference>
<keyword evidence="3" id="KW-1185">Reference proteome</keyword>
<reference evidence="2 3" key="1">
    <citation type="submission" date="2020-10" db="EMBL/GenBank/DDBJ databases">
        <title>Phylogeny of dyella-like bacteria.</title>
        <authorList>
            <person name="Fu J."/>
        </authorList>
    </citation>
    <scope>NUCLEOTIDE SEQUENCE [LARGE SCALE GENOMIC DNA]</scope>
    <source>
        <strain evidence="2 3">DHOB09</strain>
    </source>
</reference>
<sequence>MTAITSSPLVVSVMNYGATGNGTTDDGPAIQAAANAAASAGLRLYFPYPPGGSYFVQTYIDIPGNSSWFGDPGTVINISPTCSLGPVSIGGSNRAIYANAVSNIKLVDLVFESSSTGLAQEGVSIAFNNVANAVIKGCSFNNFGDSTYYAQGIVFLCSNGILVKDSMASGNSGDGFAFSTCTNFQFVGNDSSSNGDWGCATTVSCNNGIVKGNIFTGNASVATGADRCTNMTFSDNLCINNAYGVRICRYDPDTSASQYITVSGNIVNGAKTVGISVEQCTSPACVSVTGNVIAGSNGPGMNISDSCLVTVAGNSIDSTNGASILIISYTAAYETGRITVTGNTLSLGTYGVQQVTGPGTITQVTIGPNNISDMSAGFYSLLTSANFIEFNPPGAYIDTSNPTNIPSGFTASTATAGGAAIPATCSEFVYQYVGGQLRKYAVFNP</sequence>
<dbReference type="RefSeq" id="WP_188798833.1">
    <property type="nucleotide sequence ID" value="NZ_BMIZ01000001.1"/>
</dbReference>
<evidence type="ECO:0000259" key="1">
    <source>
        <dbReference type="Pfam" id="PF12708"/>
    </source>
</evidence>
<dbReference type="InterPro" id="IPR012334">
    <property type="entry name" value="Pectin_lyas_fold"/>
</dbReference>
<dbReference type="Gene3D" id="2.160.20.10">
    <property type="entry name" value="Single-stranded right-handed beta-helix, Pectin lyase-like"/>
    <property type="match status" value="1"/>
</dbReference>
<dbReference type="Pfam" id="PF12708">
    <property type="entry name" value="Pect-lyase_RHGA_epim"/>
    <property type="match status" value="1"/>
</dbReference>
<name>A0ABX7H1H3_9GAMM</name>
<dbReference type="InterPro" id="IPR024535">
    <property type="entry name" value="RHGA/B-epi-like_pectate_lyase"/>
</dbReference>
<dbReference type="SMART" id="SM00710">
    <property type="entry name" value="PbH1"/>
    <property type="match status" value="8"/>
</dbReference>
<dbReference type="SUPFAM" id="SSF51126">
    <property type="entry name" value="Pectin lyase-like"/>
    <property type="match status" value="2"/>
</dbReference>
<evidence type="ECO:0000313" key="2">
    <source>
        <dbReference type="EMBL" id="QRN55265.1"/>
    </source>
</evidence>
<evidence type="ECO:0000313" key="3">
    <source>
        <dbReference type="Proteomes" id="UP000663181"/>
    </source>
</evidence>
<dbReference type="Proteomes" id="UP000663181">
    <property type="component" value="Chromosome"/>
</dbReference>
<gene>
    <name evidence="2" type="ORF">ISN74_08035</name>
</gene>
<accession>A0ABX7H1H3</accession>
<dbReference type="InterPro" id="IPR006626">
    <property type="entry name" value="PbH1"/>
</dbReference>
<protein>
    <submittedName>
        <fullName evidence="2">Right-handed parallel beta-helix repeat-containing protein</fullName>
    </submittedName>
</protein>
<dbReference type="EMBL" id="CP064030">
    <property type="protein sequence ID" value="QRN55265.1"/>
    <property type="molecule type" value="Genomic_DNA"/>
</dbReference>
<proteinExistence type="predicted"/>
<organism evidence="2 3">
    <name type="scientific">Dyella caseinilytica</name>
    <dbReference type="NCBI Taxonomy" id="1849581"/>
    <lineage>
        <taxon>Bacteria</taxon>
        <taxon>Pseudomonadati</taxon>
        <taxon>Pseudomonadota</taxon>
        <taxon>Gammaproteobacteria</taxon>
        <taxon>Lysobacterales</taxon>
        <taxon>Rhodanobacteraceae</taxon>
        <taxon>Dyella</taxon>
    </lineage>
</organism>
<feature type="domain" description="Rhamnogalacturonase A/B/Epimerase-like pectate lyase" evidence="1">
    <location>
        <begin position="11"/>
        <end position="209"/>
    </location>
</feature>